<gene>
    <name evidence="4" type="ORF">NYM_LOCUS19650</name>
</gene>
<dbReference type="AlphaFoldDB" id="A0A5K1DT49"/>
<protein>
    <recommendedName>
        <fullName evidence="5">Pentacotripeptide-repeat region of PRORP domain-containing protein</fullName>
    </recommendedName>
</protein>
<dbReference type="GO" id="GO:0031930">
    <property type="term" value="P:mitochondria-nucleus signaling pathway"/>
    <property type="evidence" value="ECO:0007669"/>
    <property type="project" value="TreeGrafter"/>
</dbReference>
<dbReference type="OrthoDB" id="185373at2759"/>
<evidence type="ECO:0008006" key="5">
    <source>
        <dbReference type="Google" id="ProtNLM"/>
    </source>
</evidence>
<evidence type="ECO:0000256" key="1">
    <source>
        <dbReference type="ARBA" id="ARBA00007626"/>
    </source>
</evidence>
<dbReference type="PROSITE" id="PS51375">
    <property type="entry name" value="PPR"/>
    <property type="match status" value="13"/>
</dbReference>
<feature type="repeat" description="PPR" evidence="3">
    <location>
        <begin position="348"/>
        <end position="382"/>
    </location>
</feature>
<feature type="repeat" description="PPR" evidence="3">
    <location>
        <begin position="277"/>
        <end position="311"/>
    </location>
</feature>
<feature type="repeat" description="PPR" evidence="3">
    <location>
        <begin position="628"/>
        <end position="662"/>
    </location>
</feature>
<dbReference type="InterPro" id="IPR011990">
    <property type="entry name" value="TPR-like_helical_dom_sf"/>
</dbReference>
<evidence type="ECO:0000256" key="3">
    <source>
        <dbReference type="PROSITE-ProRule" id="PRU00708"/>
    </source>
</evidence>
<dbReference type="InterPro" id="IPR002885">
    <property type="entry name" value="PPR_rpt"/>
</dbReference>
<name>A0A5K1DT49_9MAGN</name>
<dbReference type="SUPFAM" id="SSF81901">
    <property type="entry name" value="HCP-like"/>
    <property type="match status" value="1"/>
</dbReference>
<feature type="repeat" description="PPR" evidence="3">
    <location>
        <begin position="523"/>
        <end position="557"/>
    </location>
</feature>
<dbReference type="NCBIfam" id="TIGR00756">
    <property type="entry name" value="PPR"/>
    <property type="match status" value="14"/>
</dbReference>
<proteinExistence type="inferred from homology"/>
<comment type="similarity">
    <text evidence="1">Belongs to the PPR family. P subfamily.</text>
</comment>
<dbReference type="Pfam" id="PF01535">
    <property type="entry name" value="PPR"/>
    <property type="match status" value="1"/>
</dbReference>
<dbReference type="EMBL" id="LR721783">
    <property type="protein sequence ID" value="VVW42259.1"/>
    <property type="molecule type" value="Genomic_DNA"/>
</dbReference>
<accession>A0A5K1DT49</accession>
<dbReference type="PANTHER" id="PTHR47936:SF1">
    <property type="entry name" value="PENTATRICOPEPTIDE REPEAT-CONTAINING PROTEIN GUN1, CHLOROPLASTIC"/>
    <property type="match status" value="1"/>
</dbReference>
<dbReference type="GO" id="GO:0010019">
    <property type="term" value="P:chloroplast-nucleus signaling pathway"/>
    <property type="evidence" value="ECO:0007669"/>
    <property type="project" value="TreeGrafter"/>
</dbReference>
<feature type="repeat" description="PPR" evidence="3">
    <location>
        <begin position="312"/>
        <end position="346"/>
    </location>
</feature>
<dbReference type="Gene3D" id="1.25.40.10">
    <property type="entry name" value="Tetratricopeptide repeat domain"/>
    <property type="match status" value="6"/>
</dbReference>
<dbReference type="OMA" id="KTNWLTQ"/>
<feature type="repeat" description="PPR" evidence="3">
    <location>
        <begin position="383"/>
        <end position="417"/>
    </location>
</feature>
<feature type="repeat" description="PPR" evidence="3">
    <location>
        <begin position="488"/>
        <end position="522"/>
    </location>
</feature>
<feature type="repeat" description="PPR" evidence="3">
    <location>
        <begin position="558"/>
        <end position="592"/>
    </location>
</feature>
<dbReference type="Gramene" id="NC5G0158930.1">
    <property type="protein sequence ID" value="NC5G0158930.1:cds"/>
    <property type="gene ID" value="NC5G0158930"/>
</dbReference>
<dbReference type="Pfam" id="PF12854">
    <property type="entry name" value="PPR_1"/>
    <property type="match status" value="3"/>
</dbReference>
<dbReference type="Pfam" id="PF13041">
    <property type="entry name" value="PPR_2"/>
    <property type="match status" value="5"/>
</dbReference>
<evidence type="ECO:0000256" key="2">
    <source>
        <dbReference type="ARBA" id="ARBA00022737"/>
    </source>
</evidence>
<feature type="repeat" description="PPR" evidence="3">
    <location>
        <begin position="418"/>
        <end position="452"/>
    </location>
</feature>
<feature type="repeat" description="PPR" evidence="3">
    <location>
        <begin position="207"/>
        <end position="241"/>
    </location>
</feature>
<dbReference type="PANTHER" id="PTHR47936">
    <property type="entry name" value="PPR_LONG DOMAIN-CONTAINING PROTEIN"/>
    <property type="match status" value="1"/>
</dbReference>
<dbReference type="GO" id="GO:0009507">
    <property type="term" value="C:chloroplast"/>
    <property type="evidence" value="ECO:0007669"/>
    <property type="project" value="TreeGrafter"/>
</dbReference>
<feature type="repeat" description="PPR" evidence="3">
    <location>
        <begin position="453"/>
        <end position="487"/>
    </location>
</feature>
<feature type="repeat" description="PPR" evidence="3">
    <location>
        <begin position="663"/>
        <end position="697"/>
    </location>
</feature>
<organism evidence="4">
    <name type="scientific">Nymphaea colorata</name>
    <name type="common">pocket water lily</name>
    <dbReference type="NCBI Taxonomy" id="210225"/>
    <lineage>
        <taxon>Eukaryota</taxon>
        <taxon>Viridiplantae</taxon>
        <taxon>Streptophyta</taxon>
        <taxon>Embryophyta</taxon>
        <taxon>Tracheophyta</taxon>
        <taxon>Spermatophyta</taxon>
        <taxon>Magnoliopsida</taxon>
        <taxon>Nymphaeales</taxon>
        <taxon>Nymphaeaceae</taxon>
        <taxon>Nymphaea</taxon>
    </lineage>
</organism>
<sequence>MRNPSLGLLPSSSLLLRRNGSFSHRSLSVDTSPVELAADLLRSNEWSPEVEKELSGRLPSFSPSQLLLLIERIGDSRKALKFFEWAKSRVPTCPISRVHAPSAFFSMFKLALGDPVDSRSRMEELIGKFDEHRSPLTLDSASLLIKYFGRAKSVEKSIAVFEEVKKSRIPIRRPFLYNNLLDVLVKFDRFDRALELIHEMLCDCAPNYVTFSIVFSGLLKKSRPLDALRLAEKMASHGVFPDAIHLTQLISKLCNIGERRKAWIALHAVMDKGGKVHVPSFNALLAGLGRDCDFSKMNLLLSEMKKLGVEPNIVTFSTLINNLCKSHRVDEALHVFENMTEAGGCVPDVIMFNTLVDGLCKVGRRQEGLALVGRMKEFGCSPNVVTYNCLIDGFCKAGEIDGARELFTQMVNDEVRPNMITMNCILDGMCKNGRIGNALEFFRSIEEKGLKGNAVTYGCMINGFCQVNNVGKALALFEEMKQRGVAPDFVIYCTLISGLSYAERLDEARSYLNLMKNDGFCPDNVCYNILINGFCNNKEFDKAYEMLVEMEKVGLKPDTVTYNTLITAACRDGDFSSAHELIEKMIADGSVASVVTYGSLIHGYSKSGNLDQAINLFNSMPKVGLSPNIVIYNILIDFLSFEGRADDALSLMNDMRDKGIIPNVITYNAMLRGLARKNLRGEAFQLMDQMKEQGCDPDNLTAEVLTNWFSTSEDLSKIRSFLEETNINVHAVSAC</sequence>
<keyword evidence="2" id="KW-0677">Repeat</keyword>
<feature type="repeat" description="PPR" evidence="3">
    <location>
        <begin position="593"/>
        <end position="627"/>
    </location>
</feature>
<evidence type="ECO:0000313" key="4">
    <source>
        <dbReference type="EMBL" id="VVW42259.1"/>
    </source>
</evidence>
<reference evidence="4" key="1">
    <citation type="submission" date="2019-09" db="EMBL/GenBank/DDBJ databases">
        <authorList>
            <person name="Zhang L."/>
        </authorList>
    </citation>
    <scope>NUCLEOTIDE SEQUENCE</scope>
</reference>